<dbReference type="PROSITE" id="PS51257">
    <property type="entry name" value="PROKAR_LIPOPROTEIN"/>
    <property type="match status" value="1"/>
</dbReference>
<accession>A0AAJ1CCZ8</accession>
<dbReference type="RefSeq" id="WP_022333836.1">
    <property type="nucleotide sequence ID" value="NZ_DAWDUM010000007.1"/>
</dbReference>
<evidence type="ECO:0000313" key="2">
    <source>
        <dbReference type="Proteomes" id="UP001205035"/>
    </source>
</evidence>
<dbReference type="PANTHER" id="PTHR37835:SF1">
    <property type="entry name" value="ALPHA-CLOSTRIPAIN"/>
    <property type="match status" value="1"/>
</dbReference>
<gene>
    <name evidence="1" type="ORF">NE651_05190</name>
</gene>
<dbReference type="AlphaFoldDB" id="A0AAJ1CCZ8"/>
<reference evidence="1" key="1">
    <citation type="submission" date="2022-06" db="EMBL/GenBank/DDBJ databases">
        <title>Isolation of gut microbiota from human fecal samples.</title>
        <authorList>
            <person name="Pamer E.G."/>
            <person name="Barat B."/>
            <person name="Waligurski E."/>
            <person name="Medina S."/>
            <person name="Paddock L."/>
            <person name="Mostad J."/>
        </authorList>
    </citation>
    <scope>NUCLEOTIDE SEQUENCE</scope>
    <source>
        <strain evidence="1">DFI.6.22</strain>
    </source>
</reference>
<dbReference type="Pfam" id="PF03415">
    <property type="entry name" value="Peptidase_C11"/>
    <property type="match status" value="1"/>
</dbReference>
<proteinExistence type="predicted"/>
<dbReference type="Gene3D" id="3.40.50.11970">
    <property type="match status" value="1"/>
</dbReference>
<protein>
    <submittedName>
        <fullName evidence="1">Clostripain-related cysteine peptidase</fullName>
    </submittedName>
</protein>
<evidence type="ECO:0000313" key="1">
    <source>
        <dbReference type="EMBL" id="MCQ5082282.1"/>
    </source>
</evidence>
<comment type="caution">
    <text evidence="1">The sequence shown here is derived from an EMBL/GenBank/DDBJ whole genome shotgun (WGS) entry which is preliminary data.</text>
</comment>
<dbReference type="Proteomes" id="UP001205035">
    <property type="component" value="Unassembled WGS sequence"/>
</dbReference>
<organism evidence="1 2">
    <name type="scientific">Alistipes onderdonkii</name>
    <dbReference type="NCBI Taxonomy" id="328813"/>
    <lineage>
        <taxon>Bacteria</taxon>
        <taxon>Pseudomonadati</taxon>
        <taxon>Bacteroidota</taxon>
        <taxon>Bacteroidia</taxon>
        <taxon>Bacteroidales</taxon>
        <taxon>Rikenellaceae</taxon>
        <taxon>Alistipes</taxon>
    </lineage>
</organism>
<sequence length="404" mass="44834">MRTSNLNRLLRHTAPHRFLLLCLPFTASCSEGSVPEPCAELPTRTVLVYLAGDNNLEEIGRTPELLRQGWKDTGSKCLIYYDAPQAAPKLFALTIRHSDASSVLETVEEYPEENSSSAGVFGRVLADVVRKYPSDSYGLIFASHGSGWLPCGALSDPTRTIGDDRTPGTTGGAREMEITDFAAAIPDHQFDFIIFEACLMSGIEVAYELRNKTDYLLASSAELLVPGYAPVYPTAFQYLFDTSLGVPQALEKFAGSYFNYIDTRNGAYRSATQSIVYTREMDALAILAGKTTGNTHGRWDDALLGKLQHFDRPGSYGDIPARPRYFDFGQYMAYLAPERQADLDALLRKTVVWKAATPEFMAGYNGFTILTHSGLTTYIEQDEFPELNAAYKKTAWWKATHVQK</sequence>
<dbReference type="PANTHER" id="PTHR37835">
    <property type="entry name" value="ALPHA-CLOSTRIPAIN"/>
    <property type="match status" value="1"/>
</dbReference>
<name>A0AAJ1CCZ8_9BACT</name>
<dbReference type="InterPro" id="IPR005077">
    <property type="entry name" value="Peptidase_C11"/>
</dbReference>
<dbReference type="EMBL" id="JANGBQ010000005">
    <property type="protein sequence ID" value="MCQ5082282.1"/>
    <property type="molecule type" value="Genomic_DNA"/>
</dbReference>